<dbReference type="GO" id="GO:0004527">
    <property type="term" value="F:exonuclease activity"/>
    <property type="evidence" value="ECO:0007669"/>
    <property type="project" value="UniProtKB-KW"/>
</dbReference>
<feature type="domain" description="Endonuclease/exonuclease/phosphatase" evidence="2">
    <location>
        <begin position="26"/>
        <end position="246"/>
    </location>
</feature>
<dbReference type="GO" id="GO:0004519">
    <property type="term" value="F:endonuclease activity"/>
    <property type="evidence" value="ECO:0007669"/>
    <property type="project" value="UniProtKB-KW"/>
</dbReference>
<evidence type="ECO:0000313" key="3">
    <source>
        <dbReference type="EMBL" id="QEO16657.1"/>
    </source>
</evidence>
<keyword evidence="3" id="KW-0540">Nuclease</keyword>
<proteinExistence type="predicted"/>
<evidence type="ECO:0000313" key="4">
    <source>
        <dbReference type="Proteomes" id="UP000324536"/>
    </source>
</evidence>
<dbReference type="Pfam" id="PF03372">
    <property type="entry name" value="Exo_endo_phos"/>
    <property type="match status" value="1"/>
</dbReference>
<dbReference type="SUPFAM" id="SSF56219">
    <property type="entry name" value="DNase I-like"/>
    <property type="match status" value="1"/>
</dbReference>
<keyword evidence="1" id="KW-0732">Signal</keyword>
<keyword evidence="3" id="KW-0255">Endonuclease</keyword>
<dbReference type="AlphaFoldDB" id="A0A5C1YNJ5"/>
<keyword evidence="3" id="KW-0378">Hydrolase</keyword>
<dbReference type="OrthoDB" id="395856at2"/>
<accession>A0A5C1YNJ5</accession>
<dbReference type="InterPro" id="IPR005135">
    <property type="entry name" value="Endo/exonuclease/phosphatase"/>
</dbReference>
<keyword evidence="4" id="KW-1185">Reference proteome</keyword>
<evidence type="ECO:0000259" key="2">
    <source>
        <dbReference type="Pfam" id="PF03372"/>
    </source>
</evidence>
<feature type="signal peptide" evidence="1">
    <location>
        <begin position="1"/>
        <end position="17"/>
    </location>
</feature>
<keyword evidence="3" id="KW-0269">Exonuclease</keyword>
<gene>
    <name evidence="3" type="ORF">FLP30_01910</name>
</gene>
<feature type="chain" id="PRO_5022918625" evidence="1">
    <location>
        <begin position="18"/>
        <end position="287"/>
    </location>
</feature>
<evidence type="ECO:0000256" key="1">
    <source>
        <dbReference type="SAM" id="SignalP"/>
    </source>
</evidence>
<dbReference type="EMBL" id="CP043506">
    <property type="protein sequence ID" value="QEO16657.1"/>
    <property type="molecule type" value="Genomic_DNA"/>
</dbReference>
<dbReference type="Gene3D" id="3.60.10.10">
    <property type="entry name" value="Endonuclease/exonuclease/phosphatase"/>
    <property type="match status" value="1"/>
</dbReference>
<reference evidence="3 4" key="1">
    <citation type="submission" date="2019-09" db="EMBL/GenBank/DDBJ databases">
        <title>Genome sequencing of strain KACC 21233.</title>
        <authorList>
            <person name="Heo J."/>
            <person name="Kim S.-J."/>
            <person name="Kim J.-S."/>
            <person name="Hong S.-B."/>
            <person name="Kwon S.-W."/>
        </authorList>
    </citation>
    <scope>NUCLEOTIDE SEQUENCE [LARGE SCALE GENOMIC DNA]</scope>
    <source>
        <strain evidence="3 4">KACC 21233</strain>
    </source>
</reference>
<protein>
    <submittedName>
        <fullName evidence="3">Endonuclease/exonuclease/phosphatase family protein</fullName>
    </submittedName>
</protein>
<organism evidence="3 4">
    <name type="scientific">Acetobacter vaccinii</name>
    <dbReference type="NCBI Taxonomy" id="2592655"/>
    <lineage>
        <taxon>Bacteria</taxon>
        <taxon>Pseudomonadati</taxon>
        <taxon>Pseudomonadota</taxon>
        <taxon>Alphaproteobacteria</taxon>
        <taxon>Acetobacterales</taxon>
        <taxon>Acetobacteraceae</taxon>
        <taxon>Acetobacter</taxon>
    </lineage>
</organism>
<dbReference type="InterPro" id="IPR036691">
    <property type="entry name" value="Endo/exonu/phosph_ase_sf"/>
</dbReference>
<dbReference type="Proteomes" id="UP000324536">
    <property type="component" value="Chromosome"/>
</dbReference>
<sequence>MLVVALIFFLPTASTSAASTPLRLSTWNVEWLLDETSPTTSTAPADRPYRGPQDYAAMAEYAARLKADVIGMQEVDSPATLGRLFPPSRYQLLFSDDSILQRTALVVRKGLALRRNPDITALNTNPPGAVHALRSGLDVSLFVNGTELRLLIVHLKTGCWDNPPAERHHACPTLLQQFDVLKRWISARAAEGSAFAIMGDFNRRMTPQDPLFLTLTQAAPLDLTTAHTASPCQGGGYFIDHILLGGAAMGWKEAGSLHVMLIPQGESPVLSDHCPVSITLNIPTKTP</sequence>
<name>A0A5C1YNJ5_9PROT</name>
<dbReference type="KEGG" id="acek:FLP30_01910"/>